<evidence type="ECO:0000313" key="1">
    <source>
        <dbReference type="EMBL" id="KAK7092373.1"/>
    </source>
</evidence>
<sequence length="168" mass="19056">MKPFQIFSSAHHTEDAAPQQFTQSANTSSQQQTILLTPEAAIPDLLVTSSHRTVFSSLVSSQLTRRFFTQSPLTSSQKQTILRQPFQILQSAHSRFSHQLTKESQPNTTRHASCKKETVADFYTQLSQTNTDTPRQGHPSQNTRWETLTVMYLSPVTQKDRANRTVYS</sequence>
<name>A0AAN9G1Z6_9CAEN</name>
<comment type="caution">
    <text evidence="1">The sequence shown here is derived from an EMBL/GenBank/DDBJ whole genome shotgun (WGS) entry which is preliminary data.</text>
</comment>
<dbReference type="Proteomes" id="UP001374579">
    <property type="component" value="Unassembled WGS sequence"/>
</dbReference>
<dbReference type="AlphaFoldDB" id="A0AAN9G1Z6"/>
<organism evidence="1 2">
    <name type="scientific">Littorina saxatilis</name>
    <dbReference type="NCBI Taxonomy" id="31220"/>
    <lineage>
        <taxon>Eukaryota</taxon>
        <taxon>Metazoa</taxon>
        <taxon>Spiralia</taxon>
        <taxon>Lophotrochozoa</taxon>
        <taxon>Mollusca</taxon>
        <taxon>Gastropoda</taxon>
        <taxon>Caenogastropoda</taxon>
        <taxon>Littorinimorpha</taxon>
        <taxon>Littorinoidea</taxon>
        <taxon>Littorinidae</taxon>
        <taxon>Littorina</taxon>
    </lineage>
</organism>
<reference evidence="1 2" key="1">
    <citation type="submission" date="2024-02" db="EMBL/GenBank/DDBJ databases">
        <title>Chromosome-scale genome assembly of the rough periwinkle Littorina saxatilis.</title>
        <authorList>
            <person name="De Jode A."/>
            <person name="Faria R."/>
            <person name="Formenti G."/>
            <person name="Sims Y."/>
            <person name="Smith T.P."/>
            <person name="Tracey A."/>
            <person name="Wood J.M.D."/>
            <person name="Zagrodzka Z.B."/>
            <person name="Johannesson K."/>
            <person name="Butlin R.K."/>
            <person name="Leder E.H."/>
        </authorList>
    </citation>
    <scope>NUCLEOTIDE SEQUENCE [LARGE SCALE GENOMIC DNA]</scope>
    <source>
        <strain evidence="1">Snail1</strain>
        <tissue evidence="1">Muscle</tissue>
    </source>
</reference>
<evidence type="ECO:0000313" key="2">
    <source>
        <dbReference type="Proteomes" id="UP001374579"/>
    </source>
</evidence>
<proteinExistence type="predicted"/>
<gene>
    <name evidence="1" type="ORF">V1264_008125</name>
</gene>
<dbReference type="EMBL" id="JBAMIC010000021">
    <property type="protein sequence ID" value="KAK7092373.1"/>
    <property type="molecule type" value="Genomic_DNA"/>
</dbReference>
<keyword evidence="2" id="KW-1185">Reference proteome</keyword>
<protein>
    <submittedName>
        <fullName evidence="1">Uncharacterized protein</fullName>
    </submittedName>
</protein>
<accession>A0AAN9G1Z6</accession>